<evidence type="ECO:0000313" key="13">
    <source>
        <dbReference type="EMBL" id="SNX58885.1"/>
    </source>
</evidence>
<evidence type="ECO:0000256" key="10">
    <source>
        <dbReference type="ARBA" id="ARBA00022989"/>
    </source>
</evidence>
<dbReference type="GO" id="GO:0005886">
    <property type="term" value="C:plasma membrane"/>
    <property type="evidence" value="ECO:0007669"/>
    <property type="project" value="UniProtKB-SubCell"/>
</dbReference>
<evidence type="ECO:0000256" key="2">
    <source>
        <dbReference type="ARBA" id="ARBA00004377"/>
    </source>
</evidence>
<keyword evidence="9 12" id="KW-0201">Cytochrome c-type biogenesis</keyword>
<dbReference type="PANTHER" id="PTHR37531:SF1">
    <property type="entry name" value="HEME EXPORTER PROTEIN D"/>
    <property type="match status" value="1"/>
</dbReference>
<evidence type="ECO:0000313" key="14">
    <source>
        <dbReference type="Proteomes" id="UP000242498"/>
    </source>
</evidence>
<dbReference type="Proteomes" id="UP000242498">
    <property type="component" value="Chromosome I"/>
</dbReference>
<evidence type="ECO:0000256" key="4">
    <source>
        <dbReference type="ARBA" id="ARBA00016461"/>
    </source>
</evidence>
<feature type="transmembrane region" description="Helical" evidence="12">
    <location>
        <begin position="15"/>
        <end position="37"/>
    </location>
</feature>
<dbReference type="OrthoDB" id="9815607at2"/>
<dbReference type="PANTHER" id="PTHR37531">
    <property type="entry name" value="HEME EXPORTER PROTEIN D"/>
    <property type="match status" value="1"/>
</dbReference>
<comment type="similarity">
    <text evidence="3 12">Belongs to the CcmD/CycX/HelD family.</text>
</comment>
<keyword evidence="11 12" id="KW-0472">Membrane</keyword>
<name>A0A285BUX8_9PROT</name>
<evidence type="ECO:0000256" key="6">
    <source>
        <dbReference type="ARBA" id="ARBA00022475"/>
    </source>
</evidence>
<evidence type="ECO:0000256" key="12">
    <source>
        <dbReference type="RuleBase" id="RU363101"/>
    </source>
</evidence>
<organism evidence="13 14">
    <name type="scientific">Nitrosomonas ureae</name>
    <dbReference type="NCBI Taxonomy" id="44577"/>
    <lineage>
        <taxon>Bacteria</taxon>
        <taxon>Pseudomonadati</taxon>
        <taxon>Pseudomonadota</taxon>
        <taxon>Betaproteobacteria</taxon>
        <taxon>Nitrosomonadales</taxon>
        <taxon>Nitrosomonadaceae</taxon>
        <taxon>Nitrosomonas</taxon>
    </lineage>
</organism>
<dbReference type="NCBIfam" id="TIGR03141">
    <property type="entry name" value="cytochro_ccmD"/>
    <property type="match status" value="1"/>
</dbReference>
<protein>
    <recommendedName>
        <fullName evidence="4 12">Heme exporter protein D</fullName>
    </recommendedName>
</protein>
<dbReference type="Pfam" id="PF04995">
    <property type="entry name" value="CcmD"/>
    <property type="match status" value="1"/>
</dbReference>
<reference evidence="13 14" key="1">
    <citation type="submission" date="2017-08" db="EMBL/GenBank/DDBJ databases">
        <authorList>
            <person name="de Groot N.N."/>
        </authorList>
    </citation>
    <scope>NUCLEOTIDE SEQUENCE [LARGE SCALE GENOMIC DNA]</scope>
    <source>
        <strain evidence="13 14">Nm15</strain>
    </source>
</reference>
<evidence type="ECO:0000256" key="3">
    <source>
        <dbReference type="ARBA" id="ARBA00008741"/>
    </source>
</evidence>
<comment type="function">
    <text evidence="1 12">Required for the export of heme to the periplasm for the biogenesis of c-type cytochromes.</text>
</comment>
<evidence type="ECO:0000256" key="5">
    <source>
        <dbReference type="ARBA" id="ARBA00022448"/>
    </source>
</evidence>
<keyword evidence="8 12" id="KW-0812">Transmembrane</keyword>
<evidence type="ECO:0000256" key="8">
    <source>
        <dbReference type="ARBA" id="ARBA00022692"/>
    </source>
</evidence>
<evidence type="ECO:0000256" key="1">
    <source>
        <dbReference type="ARBA" id="ARBA00002442"/>
    </source>
</evidence>
<keyword evidence="5 12" id="KW-0813">Transport</keyword>
<dbReference type="GO" id="GO:1903607">
    <property type="term" value="P:cytochrome c biosynthetic process"/>
    <property type="evidence" value="ECO:0007669"/>
    <property type="project" value="TreeGrafter"/>
</dbReference>
<evidence type="ECO:0000256" key="11">
    <source>
        <dbReference type="ARBA" id="ARBA00023136"/>
    </source>
</evidence>
<dbReference type="InterPro" id="IPR052075">
    <property type="entry name" value="Heme_exporter_D"/>
</dbReference>
<evidence type="ECO:0000256" key="7">
    <source>
        <dbReference type="ARBA" id="ARBA00022519"/>
    </source>
</evidence>
<keyword evidence="7 12" id="KW-0997">Cell inner membrane</keyword>
<keyword evidence="10 12" id="KW-1133">Transmembrane helix</keyword>
<dbReference type="EMBL" id="LT907782">
    <property type="protein sequence ID" value="SNX58885.1"/>
    <property type="molecule type" value="Genomic_DNA"/>
</dbReference>
<accession>A0A285BUX8</accession>
<gene>
    <name evidence="13" type="ORF">SAMN06296273_0347</name>
</gene>
<dbReference type="GO" id="GO:0017004">
    <property type="term" value="P:cytochrome complex assembly"/>
    <property type="evidence" value="ECO:0007669"/>
    <property type="project" value="UniProtKB-KW"/>
</dbReference>
<dbReference type="InterPro" id="IPR007078">
    <property type="entry name" value="Haem_export_protD_CcmD"/>
</dbReference>
<dbReference type="GO" id="GO:0015886">
    <property type="term" value="P:heme transport"/>
    <property type="evidence" value="ECO:0007669"/>
    <property type="project" value="InterPro"/>
</dbReference>
<dbReference type="AlphaFoldDB" id="A0A285BUX8"/>
<sequence length="65" mass="7649">MIWSSWSEFFSMGGYGLYVWGSYIVTFMCIVGEILLISNRRRTLEKQYSHIEDLDNNETKNETTS</sequence>
<proteinExistence type="inferred from homology"/>
<evidence type="ECO:0000256" key="9">
    <source>
        <dbReference type="ARBA" id="ARBA00022748"/>
    </source>
</evidence>
<keyword evidence="6 12" id="KW-1003">Cell membrane</keyword>
<comment type="subcellular location">
    <subcellularLocation>
        <location evidence="2 12">Cell inner membrane</location>
        <topology evidence="2 12">Single-pass membrane protein</topology>
    </subcellularLocation>
</comment>